<name>A0A6J5CCJ3_9BURK</name>
<evidence type="ECO:0000313" key="1">
    <source>
        <dbReference type="EMBL" id="CAB3730136.1"/>
    </source>
</evidence>
<dbReference type="Proteomes" id="UP000494205">
    <property type="component" value="Unassembled WGS sequence"/>
</dbReference>
<protein>
    <submittedName>
        <fullName evidence="1">Uncharacterized protein</fullName>
    </submittedName>
</protein>
<sequence>MRPDLRAFFQYADAKLDALVRRQLLQADRRGQASRAAADDHDVVFHRLARAVLLNETCGGH</sequence>
<organism evidence="1 2">
    <name type="scientific">Paraburkholderia rhynchosiae</name>
    <dbReference type="NCBI Taxonomy" id="487049"/>
    <lineage>
        <taxon>Bacteria</taxon>
        <taxon>Pseudomonadati</taxon>
        <taxon>Pseudomonadota</taxon>
        <taxon>Betaproteobacteria</taxon>
        <taxon>Burkholderiales</taxon>
        <taxon>Burkholderiaceae</taxon>
        <taxon>Paraburkholderia</taxon>
    </lineage>
</organism>
<evidence type="ECO:0000313" key="2">
    <source>
        <dbReference type="Proteomes" id="UP000494205"/>
    </source>
</evidence>
<reference evidence="1 2" key="1">
    <citation type="submission" date="2020-04" db="EMBL/GenBank/DDBJ databases">
        <authorList>
            <person name="De Canck E."/>
        </authorList>
    </citation>
    <scope>NUCLEOTIDE SEQUENCE [LARGE SCALE GENOMIC DNA]</scope>
    <source>
        <strain evidence="1 2">LMG 27174</strain>
    </source>
</reference>
<gene>
    <name evidence="1" type="ORF">LMG27174_05714</name>
</gene>
<proteinExistence type="predicted"/>
<accession>A0A6J5CCJ3</accession>
<dbReference type="AlphaFoldDB" id="A0A6J5CCJ3"/>
<dbReference type="EMBL" id="CADIJZ010000027">
    <property type="protein sequence ID" value="CAB3730136.1"/>
    <property type="molecule type" value="Genomic_DNA"/>
</dbReference>